<reference evidence="17" key="1">
    <citation type="submission" date="2025-08" db="UniProtKB">
        <authorList>
            <consortium name="RefSeq"/>
        </authorList>
    </citation>
    <scope>IDENTIFICATION</scope>
    <source>
        <tissue evidence="17">Young leaves</tissue>
    </source>
</reference>
<evidence type="ECO:0000313" key="16">
    <source>
        <dbReference type="Proteomes" id="UP000504609"/>
    </source>
</evidence>
<keyword evidence="4 13" id="KW-0444">Lipid biosynthesis</keyword>
<comment type="domain">
    <text evidence="13">The histidine box domains are involved in binding the catalytic metal ions.</text>
</comment>
<keyword evidence="5 13" id="KW-0812">Transmembrane</keyword>
<comment type="pathway">
    <text evidence="2">Lipid metabolism.</text>
</comment>
<feature type="domain" description="Fatty acid desaturase" evidence="15">
    <location>
        <begin position="53"/>
        <end position="271"/>
    </location>
</feature>
<name>A0A6J1H9D0_CUCMO</name>
<keyword evidence="11 14" id="KW-0472">Membrane</keyword>
<evidence type="ECO:0000256" key="5">
    <source>
        <dbReference type="ARBA" id="ARBA00022692"/>
    </source>
</evidence>
<evidence type="ECO:0000256" key="2">
    <source>
        <dbReference type="ARBA" id="ARBA00005189"/>
    </source>
</evidence>
<dbReference type="CDD" id="cd03505">
    <property type="entry name" value="Delta9-FADS-like"/>
    <property type="match status" value="1"/>
</dbReference>
<dbReference type="GO" id="GO:0042761">
    <property type="term" value="P:very long-chain fatty acid biosynthetic process"/>
    <property type="evidence" value="ECO:0007669"/>
    <property type="project" value="TreeGrafter"/>
</dbReference>
<evidence type="ECO:0000313" key="17">
    <source>
        <dbReference type="RefSeq" id="XP_022961086.1"/>
    </source>
</evidence>
<keyword evidence="7 14" id="KW-1133">Transmembrane helix</keyword>
<dbReference type="GO" id="GO:0005789">
    <property type="term" value="C:endoplasmic reticulum membrane"/>
    <property type="evidence" value="ECO:0007669"/>
    <property type="project" value="TreeGrafter"/>
</dbReference>
<evidence type="ECO:0000256" key="9">
    <source>
        <dbReference type="ARBA" id="ARBA00023004"/>
    </source>
</evidence>
<comment type="similarity">
    <text evidence="3 13">Belongs to the fatty acid desaturase type 1 family.</text>
</comment>
<evidence type="ECO:0000256" key="4">
    <source>
        <dbReference type="ARBA" id="ARBA00022516"/>
    </source>
</evidence>
<keyword evidence="8 13" id="KW-0560">Oxidoreductase</keyword>
<proteinExistence type="inferred from homology"/>
<keyword evidence="6" id="KW-0276">Fatty acid metabolism</keyword>
<comment type="subcellular location">
    <subcellularLocation>
        <location evidence="1">Membrane</location>
        <topology evidence="1">Multi-pass membrane protein</topology>
    </subcellularLocation>
</comment>
<dbReference type="Pfam" id="PF00487">
    <property type="entry name" value="FA_desaturase"/>
    <property type="match status" value="1"/>
</dbReference>
<evidence type="ECO:0000259" key="15">
    <source>
        <dbReference type="Pfam" id="PF00487"/>
    </source>
</evidence>
<dbReference type="GO" id="GO:0016717">
    <property type="term" value="F:oxidoreductase activity, acting on paired donors, with oxidation of a pair of donors resulting in the reduction of molecular oxygen to two molecules of water"/>
    <property type="evidence" value="ECO:0007669"/>
    <property type="project" value="InterPro"/>
</dbReference>
<keyword evidence="16" id="KW-1185">Reference proteome</keyword>
<keyword evidence="12 13" id="KW-0275">Fatty acid biosynthesis</keyword>
<dbReference type="KEGG" id="cmos:111461702"/>
<evidence type="ECO:0000256" key="10">
    <source>
        <dbReference type="ARBA" id="ARBA00023098"/>
    </source>
</evidence>
<keyword evidence="9" id="KW-0408">Iron</keyword>
<feature type="transmembrane region" description="Helical" evidence="14">
    <location>
        <begin position="21"/>
        <end position="38"/>
    </location>
</feature>
<feature type="transmembrane region" description="Helical" evidence="14">
    <location>
        <begin position="44"/>
        <end position="64"/>
    </location>
</feature>
<accession>A0A6J1H9D0</accession>
<dbReference type="InterPro" id="IPR005804">
    <property type="entry name" value="FA_desaturase_dom"/>
</dbReference>
<evidence type="ECO:0000256" key="1">
    <source>
        <dbReference type="ARBA" id="ARBA00004141"/>
    </source>
</evidence>
<evidence type="ECO:0000256" key="6">
    <source>
        <dbReference type="ARBA" id="ARBA00022832"/>
    </source>
</evidence>
<dbReference type="SMR" id="A0A6J1H9D0"/>
<evidence type="ECO:0000256" key="14">
    <source>
        <dbReference type="SAM" id="Phobius"/>
    </source>
</evidence>
<dbReference type="PANTHER" id="PTHR11351:SF31">
    <property type="entry name" value="DESATURASE 1, ISOFORM A-RELATED"/>
    <property type="match status" value="1"/>
</dbReference>
<feature type="transmembrane region" description="Helical" evidence="14">
    <location>
        <begin position="179"/>
        <end position="201"/>
    </location>
</feature>
<protein>
    <submittedName>
        <fullName evidence="17">Palmitoyl-monogalactosyldiacylglycerol delta-7 desaturase, chloroplastic-like</fullName>
    </submittedName>
</protein>
<evidence type="ECO:0000256" key="12">
    <source>
        <dbReference type="ARBA" id="ARBA00023160"/>
    </source>
</evidence>
<organism evidence="16 17">
    <name type="scientific">Cucurbita moschata</name>
    <name type="common">Winter crookneck squash</name>
    <name type="synonym">Cucurbita pepo var. moschata</name>
    <dbReference type="NCBI Taxonomy" id="3662"/>
    <lineage>
        <taxon>Eukaryota</taxon>
        <taxon>Viridiplantae</taxon>
        <taxon>Streptophyta</taxon>
        <taxon>Embryophyta</taxon>
        <taxon>Tracheophyta</taxon>
        <taxon>Spermatophyta</taxon>
        <taxon>Magnoliopsida</taxon>
        <taxon>eudicotyledons</taxon>
        <taxon>Gunneridae</taxon>
        <taxon>Pentapetalae</taxon>
        <taxon>rosids</taxon>
        <taxon>fabids</taxon>
        <taxon>Cucurbitales</taxon>
        <taxon>Cucurbitaceae</taxon>
        <taxon>Cucurbiteae</taxon>
        <taxon>Cucurbita</taxon>
    </lineage>
</organism>
<dbReference type="InterPro" id="IPR015876">
    <property type="entry name" value="Acyl-CoA_DS"/>
</dbReference>
<evidence type="ECO:0000256" key="3">
    <source>
        <dbReference type="ARBA" id="ARBA00009295"/>
    </source>
</evidence>
<dbReference type="PRINTS" id="PR00075">
    <property type="entry name" value="FACDDSATRASE"/>
</dbReference>
<evidence type="ECO:0000256" key="8">
    <source>
        <dbReference type="ARBA" id="ARBA00023002"/>
    </source>
</evidence>
<dbReference type="RefSeq" id="XP_022961086.1">
    <property type="nucleotide sequence ID" value="XM_023105318.1"/>
</dbReference>
<keyword evidence="10" id="KW-0443">Lipid metabolism</keyword>
<evidence type="ECO:0000256" key="11">
    <source>
        <dbReference type="ARBA" id="ARBA00023136"/>
    </source>
</evidence>
<evidence type="ECO:0000256" key="13">
    <source>
        <dbReference type="RuleBase" id="RU000581"/>
    </source>
</evidence>
<dbReference type="Proteomes" id="UP000504609">
    <property type="component" value="Unplaced"/>
</dbReference>
<sequence length="311" mass="36460">MYTAKPRRSSGKEEWAKIDKQKAIFIFLMHVLCIFAPFQVNSRVLRIALALHFITGFFGITLSYHRNLSHRSFKLPKWLEYLFALCGAHTLLGDPINWVSMHRYHHQVADTEKDPQRTPRRFLWLSNYFASTKRVGPRYLFILEGIEKNIFLMIREFVKRDNVGDLENQSFYKFIHKTYLLHPIGLAILLYVVGGMPFLVWGMGVRTVLVLHLSLMVNTICHRFGKRQWKTNDSSRNNGLMSLISFGEGWHNNHHAFPYSARHGFEWWQVDTSWYAIRFLQAIGVATDVKLPPPQSRRTKSLIMDNQVLQH</sequence>
<comment type="cofactor">
    <cofactor evidence="13">
        <name>Fe(2+)</name>
        <dbReference type="ChEBI" id="CHEBI:29033"/>
    </cofactor>
</comment>
<dbReference type="GeneID" id="111461702"/>
<dbReference type="PANTHER" id="PTHR11351">
    <property type="entry name" value="ACYL-COA DESATURASE"/>
    <property type="match status" value="1"/>
</dbReference>
<dbReference type="AlphaFoldDB" id="A0A6J1H9D0"/>
<gene>
    <name evidence="17" type="primary">LOC111461702</name>
</gene>
<evidence type="ECO:0000256" key="7">
    <source>
        <dbReference type="ARBA" id="ARBA00022989"/>
    </source>
</evidence>